<name>A0A2N5U4Q6_9BASI</name>
<evidence type="ECO:0000313" key="2">
    <source>
        <dbReference type="Proteomes" id="UP000235392"/>
    </source>
</evidence>
<sequence length="196" mass="21625">MVERFVADRNSLQAQAVSQHHQRGRMMVMASLGGHITPHGRQGYQCRLLKDDHSSFSKQGYKSATHKCRGHKAPAVQIKNGAMVQARKPPTTKFMQRTASQEQKCCSGSNLNFLANKLLPLSHPRTLSSANNHSNLLNGLPDTNIVEGFGAVGRGRRTWMLLFSLTIEPLPLPHLFPLVESNASLPPQFAHLNGNT</sequence>
<dbReference type="Proteomes" id="UP000235392">
    <property type="component" value="Unassembled WGS sequence"/>
</dbReference>
<protein>
    <submittedName>
        <fullName evidence="1">Uncharacterized protein</fullName>
    </submittedName>
</protein>
<organism evidence="1 2">
    <name type="scientific">Puccinia coronata f. sp. avenae</name>
    <dbReference type="NCBI Taxonomy" id="200324"/>
    <lineage>
        <taxon>Eukaryota</taxon>
        <taxon>Fungi</taxon>
        <taxon>Dikarya</taxon>
        <taxon>Basidiomycota</taxon>
        <taxon>Pucciniomycotina</taxon>
        <taxon>Pucciniomycetes</taxon>
        <taxon>Pucciniales</taxon>
        <taxon>Pucciniaceae</taxon>
        <taxon>Puccinia</taxon>
    </lineage>
</organism>
<gene>
    <name evidence="1" type="ORF">PCASD_12402</name>
</gene>
<accession>A0A2N5U4Q6</accession>
<reference evidence="1 2" key="1">
    <citation type="submission" date="2017-11" db="EMBL/GenBank/DDBJ databases">
        <title>De novo assembly and phasing of dikaryotic genomes from two isolates of Puccinia coronata f. sp. avenae, the causal agent of oat crown rust.</title>
        <authorList>
            <person name="Miller M.E."/>
            <person name="Zhang Y."/>
            <person name="Omidvar V."/>
            <person name="Sperschneider J."/>
            <person name="Schwessinger B."/>
            <person name="Raley C."/>
            <person name="Palmer J.M."/>
            <person name="Garnica D."/>
            <person name="Upadhyaya N."/>
            <person name="Rathjen J."/>
            <person name="Taylor J.M."/>
            <person name="Park R.F."/>
            <person name="Dodds P.N."/>
            <person name="Hirsch C.D."/>
            <person name="Kianian S.F."/>
            <person name="Figueroa M."/>
        </authorList>
    </citation>
    <scope>NUCLEOTIDE SEQUENCE [LARGE SCALE GENOMIC DNA]</scope>
    <source>
        <strain evidence="1">12SD80</strain>
    </source>
</reference>
<comment type="caution">
    <text evidence="1">The sequence shown here is derived from an EMBL/GenBank/DDBJ whole genome shotgun (WGS) entry which is preliminary data.</text>
</comment>
<proteinExistence type="predicted"/>
<dbReference type="AlphaFoldDB" id="A0A2N5U4Q6"/>
<dbReference type="EMBL" id="PGCI01000236">
    <property type="protein sequence ID" value="PLW32744.1"/>
    <property type="molecule type" value="Genomic_DNA"/>
</dbReference>
<evidence type="ECO:0000313" key="1">
    <source>
        <dbReference type="EMBL" id="PLW32744.1"/>
    </source>
</evidence>